<name>A0A4Y2IK76_ARAVE</name>
<organism evidence="2 4">
    <name type="scientific">Araneus ventricosus</name>
    <name type="common">Orbweaver spider</name>
    <name type="synonym">Epeira ventricosa</name>
    <dbReference type="NCBI Taxonomy" id="182803"/>
    <lineage>
        <taxon>Eukaryota</taxon>
        <taxon>Metazoa</taxon>
        <taxon>Ecdysozoa</taxon>
        <taxon>Arthropoda</taxon>
        <taxon>Chelicerata</taxon>
        <taxon>Arachnida</taxon>
        <taxon>Araneae</taxon>
        <taxon>Araneomorphae</taxon>
        <taxon>Entelegynae</taxon>
        <taxon>Araneoidea</taxon>
        <taxon>Araneidae</taxon>
        <taxon>Araneus</taxon>
    </lineage>
</organism>
<evidence type="ECO:0000313" key="3">
    <source>
        <dbReference type="EMBL" id="GBM78917.1"/>
    </source>
</evidence>
<dbReference type="AlphaFoldDB" id="A0A4Y2IK76"/>
<dbReference type="EMBL" id="BGPR01106925">
    <property type="protein sequence ID" value="GBM77887.1"/>
    <property type="molecule type" value="Genomic_DNA"/>
</dbReference>
<accession>A0A4Y2IK76</accession>
<gene>
    <name evidence="3" type="ORF">AVEN_225422_1</name>
    <name evidence="1" type="ORF">AVEN_27670_1</name>
    <name evidence="2" type="ORF">AVEN_43088_1</name>
</gene>
<protein>
    <submittedName>
        <fullName evidence="2">Uncharacterized protein</fullName>
    </submittedName>
</protein>
<dbReference type="Proteomes" id="UP000499080">
    <property type="component" value="Unassembled WGS sequence"/>
</dbReference>
<reference evidence="2 4" key="1">
    <citation type="journal article" date="2019" name="Sci. Rep.">
        <title>Orb-weaving spider Araneus ventricosus genome elucidates the spidroin gene catalogue.</title>
        <authorList>
            <person name="Kono N."/>
            <person name="Nakamura H."/>
            <person name="Ohtoshi R."/>
            <person name="Moran D.A.P."/>
            <person name="Shinohara A."/>
            <person name="Yoshida Y."/>
            <person name="Fujiwara M."/>
            <person name="Mori M."/>
            <person name="Tomita M."/>
            <person name="Arakawa K."/>
        </authorList>
    </citation>
    <scope>NUCLEOTIDE SEQUENCE [LARGE SCALE GENOMIC DNA]</scope>
</reference>
<comment type="caution">
    <text evidence="2">The sequence shown here is derived from an EMBL/GenBank/DDBJ whole genome shotgun (WGS) entry which is preliminary data.</text>
</comment>
<sequence>MVCASRLETACCDVSDEDDDEWAIKKTFDAFTFAKARHFGNHKNMLLLAKRLRKQLNFRRMQRSVTGVQSNVLFQLQNCVKSLNGTKATERLKIFLKRPLER</sequence>
<evidence type="ECO:0000313" key="4">
    <source>
        <dbReference type="Proteomes" id="UP000499080"/>
    </source>
</evidence>
<keyword evidence="4" id="KW-1185">Reference proteome</keyword>
<dbReference type="EMBL" id="BGPR01107236">
    <property type="protein sequence ID" value="GBM78917.1"/>
    <property type="molecule type" value="Genomic_DNA"/>
</dbReference>
<evidence type="ECO:0000313" key="2">
    <source>
        <dbReference type="EMBL" id="GBM78148.1"/>
    </source>
</evidence>
<evidence type="ECO:0000313" key="1">
    <source>
        <dbReference type="EMBL" id="GBM77887.1"/>
    </source>
</evidence>
<dbReference type="EMBL" id="BGPR01107014">
    <property type="protein sequence ID" value="GBM78148.1"/>
    <property type="molecule type" value="Genomic_DNA"/>
</dbReference>
<proteinExistence type="predicted"/>